<dbReference type="STRING" id="1409788.NC99_40150"/>
<dbReference type="AlphaFoldDB" id="A0A0L8V450"/>
<name>A0A0L8V450_9BACT</name>
<evidence type="ECO:0000313" key="2">
    <source>
        <dbReference type="Proteomes" id="UP000036958"/>
    </source>
</evidence>
<protein>
    <recommendedName>
        <fullName evidence="3">DUF4258 domain-containing protein</fullName>
    </recommendedName>
</protein>
<keyword evidence="2" id="KW-1185">Reference proteome</keyword>
<accession>A0A0L8V450</accession>
<organism evidence="1 2">
    <name type="scientific">Sunxiuqinia dokdonensis</name>
    <dbReference type="NCBI Taxonomy" id="1409788"/>
    <lineage>
        <taxon>Bacteria</taxon>
        <taxon>Pseudomonadati</taxon>
        <taxon>Bacteroidota</taxon>
        <taxon>Bacteroidia</taxon>
        <taxon>Marinilabiliales</taxon>
        <taxon>Prolixibacteraceae</taxon>
        <taxon>Sunxiuqinia</taxon>
    </lineage>
</organism>
<proteinExistence type="predicted"/>
<dbReference type="EMBL" id="LGIA01000197">
    <property type="protein sequence ID" value="KOH43191.1"/>
    <property type="molecule type" value="Genomic_DNA"/>
</dbReference>
<dbReference type="Proteomes" id="UP000036958">
    <property type="component" value="Unassembled WGS sequence"/>
</dbReference>
<comment type="caution">
    <text evidence="1">The sequence shown here is derived from an EMBL/GenBank/DDBJ whole genome shotgun (WGS) entry which is preliminary data.</text>
</comment>
<reference evidence="2" key="1">
    <citation type="submission" date="2015-07" db="EMBL/GenBank/DDBJ databases">
        <title>Genome sequencing of Sunxiuqinia dokdonensis strain SK.</title>
        <authorList>
            <person name="Ahn S."/>
            <person name="Kim B.-C."/>
        </authorList>
    </citation>
    <scope>NUCLEOTIDE SEQUENCE [LARGE SCALE GENOMIC DNA]</scope>
    <source>
        <strain evidence="2">SK</strain>
    </source>
</reference>
<gene>
    <name evidence="1" type="ORF">NC99_40150</name>
</gene>
<evidence type="ECO:0008006" key="3">
    <source>
        <dbReference type="Google" id="ProtNLM"/>
    </source>
</evidence>
<evidence type="ECO:0000313" key="1">
    <source>
        <dbReference type="EMBL" id="KOH43191.1"/>
    </source>
</evidence>
<sequence>MARTVVRDISKEAVLLVVAHPDAVLEQQGVSIYSKLVVENSKTYLYRVFINFKKSPALVITVYKTSKLEKYGYKI</sequence>